<evidence type="ECO:0008006" key="4">
    <source>
        <dbReference type="Google" id="ProtNLM"/>
    </source>
</evidence>
<evidence type="ECO:0000313" key="2">
    <source>
        <dbReference type="EMBL" id="KAJ7679801.1"/>
    </source>
</evidence>
<dbReference type="Proteomes" id="UP001221757">
    <property type="component" value="Unassembled WGS sequence"/>
</dbReference>
<comment type="caution">
    <text evidence="2">The sequence shown here is derived from an EMBL/GenBank/DDBJ whole genome shotgun (WGS) entry which is preliminary data.</text>
</comment>
<reference evidence="2" key="1">
    <citation type="submission" date="2023-03" db="EMBL/GenBank/DDBJ databases">
        <title>Massive genome expansion in bonnet fungi (Mycena s.s.) driven by repeated elements and novel gene families across ecological guilds.</title>
        <authorList>
            <consortium name="Lawrence Berkeley National Laboratory"/>
            <person name="Harder C.B."/>
            <person name="Miyauchi S."/>
            <person name="Viragh M."/>
            <person name="Kuo A."/>
            <person name="Thoen E."/>
            <person name="Andreopoulos B."/>
            <person name="Lu D."/>
            <person name="Skrede I."/>
            <person name="Drula E."/>
            <person name="Henrissat B."/>
            <person name="Morin E."/>
            <person name="Kohler A."/>
            <person name="Barry K."/>
            <person name="LaButti K."/>
            <person name="Morin E."/>
            <person name="Salamov A."/>
            <person name="Lipzen A."/>
            <person name="Mereny Z."/>
            <person name="Hegedus B."/>
            <person name="Baldrian P."/>
            <person name="Stursova M."/>
            <person name="Weitz H."/>
            <person name="Taylor A."/>
            <person name="Grigoriev I.V."/>
            <person name="Nagy L.G."/>
            <person name="Martin F."/>
            <person name="Kauserud H."/>
        </authorList>
    </citation>
    <scope>NUCLEOTIDE SEQUENCE</scope>
    <source>
        <strain evidence="2">CBHHK067</strain>
    </source>
</reference>
<evidence type="ECO:0000313" key="3">
    <source>
        <dbReference type="Proteomes" id="UP001221757"/>
    </source>
</evidence>
<feature type="region of interest" description="Disordered" evidence="1">
    <location>
        <begin position="1264"/>
        <end position="1345"/>
    </location>
</feature>
<keyword evidence="3" id="KW-1185">Reference proteome</keyword>
<dbReference type="PANTHER" id="PTHR47718">
    <property type="entry name" value="OS01G0519700 PROTEIN"/>
    <property type="match status" value="1"/>
</dbReference>
<accession>A0AAD7D579</accession>
<dbReference type="EMBL" id="JARKIE010000127">
    <property type="protein sequence ID" value="KAJ7679801.1"/>
    <property type="molecule type" value="Genomic_DNA"/>
</dbReference>
<gene>
    <name evidence="2" type="ORF">B0H17DRAFT_1138941</name>
</gene>
<proteinExistence type="predicted"/>
<dbReference type="PANTHER" id="PTHR47718:SF7">
    <property type="entry name" value="PROTEIN FAR1-RELATED SEQUENCE"/>
    <property type="match status" value="1"/>
</dbReference>
<feature type="compositionally biased region" description="Low complexity" evidence="1">
    <location>
        <begin position="817"/>
        <end position="827"/>
    </location>
</feature>
<protein>
    <recommendedName>
        <fullName evidence="4">SWIM-type domain-containing protein</fullName>
    </recommendedName>
</protein>
<evidence type="ECO:0000256" key="1">
    <source>
        <dbReference type="SAM" id="MobiDB-lite"/>
    </source>
</evidence>
<organism evidence="2 3">
    <name type="scientific">Mycena rosella</name>
    <name type="common">Pink bonnet</name>
    <name type="synonym">Agaricus rosellus</name>
    <dbReference type="NCBI Taxonomy" id="1033263"/>
    <lineage>
        <taxon>Eukaryota</taxon>
        <taxon>Fungi</taxon>
        <taxon>Dikarya</taxon>
        <taxon>Basidiomycota</taxon>
        <taxon>Agaricomycotina</taxon>
        <taxon>Agaricomycetes</taxon>
        <taxon>Agaricomycetidae</taxon>
        <taxon>Agaricales</taxon>
        <taxon>Marasmiineae</taxon>
        <taxon>Mycenaceae</taxon>
        <taxon>Mycena</taxon>
    </lineage>
</organism>
<feature type="region of interest" description="Disordered" evidence="1">
    <location>
        <begin position="801"/>
        <end position="827"/>
    </location>
</feature>
<feature type="compositionally biased region" description="Basic and acidic residues" evidence="1">
    <location>
        <begin position="1264"/>
        <end position="1276"/>
    </location>
</feature>
<sequence>MSFSAYSAPHPQTRFSAEFFQHITLADASHLVTNNFLPSILPKDTVKKWLFTPALPTTISEIIVASDEEIPCLDDMLPITQAVEKAYVAEGARSICLQIGEKIVRYHLSKIRLIIGVNNHIYNLHAASTLLARVESASLLLPDLIQDLKLNRFSEPLAGFLVTQTPIYSLGCLLDERWAMEDVLNARAELIYFRRAADNLGEEPSFVFLPTAFINDCRKLVAQPHRVYSPQLVRLRGRIRSGTVKMLGFLSWTSSHYAAVYKFTMADLENGDSLHLPAARDILPILRWAFAGLGSFAPPAEQAYIKPGLIARQSALAGGGSCGIAAMNFVETRIGLSTPRWLAAKSTEFRDPFKDWVQLCTLVDNGEVSGFTAPDIAIGYRDFNLYQLSMNFEHPIFEFEAVIHDQPKIELTILPVQHPHSKNRPEATPTVPTAPTVGMVGTSRPTDLPLSALNLHPSAFNKSFKFGAAAATNKSNSPLTVSAIIDVSDTPPSTPKAPTAIIFDDSPGGPAPVTPKTPPRRIKDEVVDLCSPELVDLRTPPRLATKQEINELNLSPFRPSIKRKGAPPKVELFLGAAQSKQERDVVLAFGPIKVGNIYDSLEAGVKAVYTAQEALGHKWIFGQSTKDDSGVLKKRMLRCNRYRTPVETHLADIDPSDYRRGKSGRTNCDAHINLVRVGGANGPWRISLVDAGHNHAPHVPLGGRVQRPPTIEQRAVVDRFADTFSRTQLKAVLQSQFPDDNLEPRQITNMRNQARREAHEEIDALGGDLQPSLPLLSSATARSQGGITLCSWTLRMFSSLSGGNPRRRVSSPEAMLTSSLTTTPTTATTSSIPYLSALLLTYTAALVMPGGVAEVLVFSLHLYCLSHLVDNIDTNLARSLAGEWQNFLRDFWGCYRAVSPEDFDAKWDILVGKYPAARSYLQELYLVRDRWAWAWISVLFTAGIWTNGRVEVENRITKAISGPKKTLFQVFNALNERTLEQQADEHIRVRDASRKQHPTQLDSLFKPILDLLRKYAGPFALNTCYKQMSLCMFYSASALQLPDGIRNWSDYAIALGDSEPGYEWENNEEQSSRNDFANDRAYIGTRFLLRLVREQGLVSSHLIKITHTETGATHIIALLPYGRYLCDCCMGINLGVVCRHFFIAWVKIPGLPFHISLIRARWYQDPALQVATTPSVTLRQKTSHTIQFSAIDLPGPLISNPLSTRGPPAMGNNITATPPPVTQTINQRVVYTTLQADMKALMAGIQTQEQLNALRSRLEQVREAPEIEANEDRIHDPPTINRKGRPLTQRLTGPSEARPRGGGGSGSSQAAAAPIDQSQGRRQNRCGICHQTGHNRTSCPWDKAV</sequence>
<name>A0AAD7D579_MYCRO</name>